<sequence length="223" mass="25511">MKLTGILKKINNGIINRESFRNGRLDYFERDCKTFSNPTKTQDSSLKKSVKWAPALVQRIEEEKICRICRLNTTKVKEELISPCACKGTLAHIHRTCLEKWLKRSGTTYCELCRYNYTVKVIERYSKIDSIRKWLMDEDNFDDAQDLIVDGVLALTFLPIVFVCCYGFATAYSEVPAVTASNLTRSTFEQHQQLSVIHAGWPFDWFIIIVGGVTGSEGTENSF</sequence>
<evidence type="ECO:0000256" key="7">
    <source>
        <dbReference type="ARBA" id="ARBA00022833"/>
    </source>
</evidence>
<dbReference type="AlphaFoldDB" id="A0AAN9TQ58"/>
<dbReference type="GO" id="GO:0008270">
    <property type="term" value="F:zinc ion binding"/>
    <property type="evidence" value="ECO:0007669"/>
    <property type="project" value="UniProtKB-KW"/>
</dbReference>
<dbReference type="Gene3D" id="3.30.40.10">
    <property type="entry name" value="Zinc/RING finger domain, C3HC4 (zinc finger)"/>
    <property type="match status" value="1"/>
</dbReference>
<dbReference type="PANTHER" id="PTHR46065:SF3">
    <property type="entry name" value="FI20425P1"/>
    <property type="match status" value="1"/>
</dbReference>
<evidence type="ECO:0000313" key="14">
    <source>
        <dbReference type="Proteomes" id="UP001367676"/>
    </source>
</evidence>
<evidence type="ECO:0000313" key="13">
    <source>
        <dbReference type="EMBL" id="KAK7579661.1"/>
    </source>
</evidence>
<gene>
    <name evidence="13" type="ORF">V9T40_000290</name>
</gene>
<keyword evidence="6" id="KW-0833">Ubl conjugation pathway</keyword>
<feature type="domain" description="RING-type" evidence="11">
    <location>
        <begin position="66"/>
        <end position="114"/>
    </location>
</feature>
<reference evidence="13 14" key="1">
    <citation type="submission" date="2024-03" db="EMBL/GenBank/DDBJ databases">
        <title>Adaptation during the transition from Ophiocordyceps entomopathogen to insect associate is accompanied by gene loss and intensified selection.</title>
        <authorList>
            <person name="Ward C.M."/>
            <person name="Onetto C.A."/>
            <person name="Borneman A.R."/>
        </authorList>
    </citation>
    <scope>NUCLEOTIDE SEQUENCE [LARGE SCALE GENOMIC DNA]</scope>
    <source>
        <strain evidence="13">AWRI1</strain>
        <tissue evidence="13">Single Adult Female</tissue>
    </source>
</reference>
<protein>
    <recommendedName>
        <fullName evidence="15">RING-CH-type domain-containing protein</fullName>
    </recommendedName>
</protein>
<dbReference type="SUPFAM" id="SSF57850">
    <property type="entry name" value="RING/U-box"/>
    <property type="match status" value="1"/>
</dbReference>
<keyword evidence="14" id="KW-1185">Reference proteome</keyword>
<evidence type="ECO:0000256" key="9">
    <source>
        <dbReference type="ARBA" id="ARBA00023136"/>
    </source>
</evidence>
<evidence type="ECO:0000259" key="11">
    <source>
        <dbReference type="PROSITE" id="PS50089"/>
    </source>
</evidence>
<evidence type="ECO:0000256" key="1">
    <source>
        <dbReference type="ARBA" id="ARBA00004141"/>
    </source>
</evidence>
<evidence type="ECO:0000256" key="5">
    <source>
        <dbReference type="ARBA" id="ARBA00022771"/>
    </source>
</evidence>
<keyword evidence="9" id="KW-0472">Membrane</keyword>
<evidence type="ECO:0000256" key="4">
    <source>
        <dbReference type="ARBA" id="ARBA00022723"/>
    </source>
</evidence>
<dbReference type="GO" id="GO:0016020">
    <property type="term" value="C:membrane"/>
    <property type="evidence" value="ECO:0007669"/>
    <property type="project" value="UniProtKB-SubCell"/>
</dbReference>
<dbReference type="PROSITE" id="PS51292">
    <property type="entry name" value="ZF_RING_CH"/>
    <property type="match status" value="1"/>
</dbReference>
<accession>A0AAN9TQ58</accession>
<keyword evidence="4" id="KW-0479">Metal-binding</keyword>
<evidence type="ECO:0000259" key="12">
    <source>
        <dbReference type="PROSITE" id="PS51292"/>
    </source>
</evidence>
<dbReference type="EMBL" id="JBBCAQ010000034">
    <property type="protein sequence ID" value="KAK7579661.1"/>
    <property type="molecule type" value="Genomic_DNA"/>
</dbReference>
<dbReference type="InterPro" id="IPR001841">
    <property type="entry name" value="Znf_RING"/>
</dbReference>
<keyword evidence="3" id="KW-0812">Transmembrane</keyword>
<evidence type="ECO:0000256" key="10">
    <source>
        <dbReference type="PROSITE-ProRule" id="PRU00175"/>
    </source>
</evidence>
<dbReference type="Proteomes" id="UP001367676">
    <property type="component" value="Unassembled WGS sequence"/>
</dbReference>
<dbReference type="PANTHER" id="PTHR46065">
    <property type="entry name" value="E3 UBIQUITIN-PROTEIN LIGASE MARCH 2/3 FAMILY MEMBER"/>
    <property type="match status" value="1"/>
</dbReference>
<proteinExistence type="predicted"/>
<dbReference type="PROSITE" id="PS50089">
    <property type="entry name" value="ZF_RING_2"/>
    <property type="match status" value="1"/>
</dbReference>
<name>A0AAN9TQ58_9HEMI</name>
<evidence type="ECO:0008006" key="15">
    <source>
        <dbReference type="Google" id="ProtNLM"/>
    </source>
</evidence>
<evidence type="ECO:0000256" key="6">
    <source>
        <dbReference type="ARBA" id="ARBA00022786"/>
    </source>
</evidence>
<evidence type="ECO:0000256" key="3">
    <source>
        <dbReference type="ARBA" id="ARBA00022692"/>
    </source>
</evidence>
<comment type="caution">
    <text evidence="13">The sequence shown here is derived from an EMBL/GenBank/DDBJ whole genome shotgun (WGS) entry which is preliminary data.</text>
</comment>
<evidence type="ECO:0000256" key="2">
    <source>
        <dbReference type="ARBA" id="ARBA00022679"/>
    </source>
</evidence>
<feature type="domain" description="RING-CH-type" evidence="12">
    <location>
        <begin position="58"/>
        <end position="120"/>
    </location>
</feature>
<dbReference type="GO" id="GO:0016567">
    <property type="term" value="P:protein ubiquitination"/>
    <property type="evidence" value="ECO:0007669"/>
    <property type="project" value="TreeGrafter"/>
</dbReference>
<dbReference type="InterPro" id="IPR011016">
    <property type="entry name" value="Znf_RING-CH"/>
</dbReference>
<dbReference type="Pfam" id="PF12906">
    <property type="entry name" value="RINGv"/>
    <property type="match status" value="1"/>
</dbReference>
<dbReference type="SMART" id="SM00744">
    <property type="entry name" value="RINGv"/>
    <property type="match status" value="1"/>
</dbReference>
<organism evidence="13 14">
    <name type="scientific">Parthenolecanium corni</name>
    <dbReference type="NCBI Taxonomy" id="536013"/>
    <lineage>
        <taxon>Eukaryota</taxon>
        <taxon>Metazoa</taxon>
        <taxon>Ecdysozoa</taxon>
        <taxon>Arthropoda</taxon>
        <taxon>Hexapoda</taxon>
        <taxon>Insecta</taxon>
        <taxon>Pterygota</taxon>
        <taxon>Neoptera</taxon>
        <taxon>Paraneoptera</taxon>
        <taxon>Hemiptera</taxon>
        <taxon>Sternorrhyncha</taxon>
        <taxon>Coccoidea</taxon>
        <taxon>Coccidae</taxon>
        <taxon>Parthenolecanium</taxon>
    </lineage>
</organism>
<evidence type="ECO:0000256" key="8">
    <source>
        <dbReference type="ARBA" id="ARBA00022989"/>
    </source>
</evidence>
<dbReference type="InterPro" id="IPR013083">
    <property type="entry name" value="Znf_RING/FYVE/PHD"/>
</dbReference>
<keyword evidence="5 10" id="KW-0863">Zinc-finger</keyword>
<keyword evidence="8" id="KW-1133">Transmembrane helix</keyword>
<dbReference type="GO" id="GO:0004842">
    <property type="term" value="F:ubiquitin-protein transferase activity"/>
    <property type="evidence" value="ECO:0007669"/>
    <property type="project" value="TreeGrafter"/>
</dbReference>
<keyword evidence="2" id="KW-0808">Transferase</keyword>
<keyword evidence="7" id="KW-0862">Zinc</keyword>
<comment type="subcellular location">
    <subcellularLocation>
        <location evidence="1">Membrane</location>
        <topology evidence="1">Multi-pass membrane protein</topology>
    </subcellularLocation>
</comment>